<comment type="pathway">
    <text evidence="3">Amino-acid biosynthesis; L-methionine biosynthesis via de novo pathway; L-homocysteine from O-succinyl-L-homoserine: step 1/1.</text>
</comment>
<dbReference type="GeneID" id="78397756"/>
<dbReference type="PANTHER" id="PTHR11808:SF80">
    <property type="entry name" value="CYSTATHIONINE GAMMA-LYASE"/>
    <property type="match status" value="1"/>
</dbReference>
<name>A0A0H5D4C4_9RHOB</name>
<keyword evidence="3" id="KW-0486">Methionine biosynthesis</keyword>
<comment type="cofactor">
    <cofactor evidence="1 3 5">
        <name>pyridoxal 5'-phosphate</name>
        <dbReference type="ChEBI" id="CHEBI:597326"/>
    </cofactor>
</comment>
<evidence type="ECO:0000256" key="1">
    <source>
        <dbReference type="ARBA" id="ARBA00001933"/>
    </source>
</evidence>
<dbReference type="UniPathway" id="UPA00051">
    <property type="reaction ID" value="UER00449"/>
</dbReference>
<dbReference type="NCBIfam" id="TIGR01325">
    <property type="entry name" value="O_suc_HS_sulf"/>
    <property type="match status" value="1"/>
</dbReference>
<dbReference type="Gene3D" id="3.90.1150.10">
    <property type="entry name" value="Aspartate Aminotransferase, domain 1"/>
    <property type="match status" value="1"/>
</dbReference>
<dbReference type="Proteomes" id="UP000043764">
    <property type="component" value="Unassembled WGS sequence"/>
</dbReference>
<dbReference type="InterPro" id="IPR000277">
    <property type="entry name" value="Cys/Met-Metab_PyrdxlP-dep_enz"/>
</dbReference>
<dbReference type="InterPro" id="IPR015421">
    <property type="entry name" value="PyrdxlP-dep_Trfase_major"/>
</dbReference>
<dbReference type="InterPro" id="IPR015422">
    <property type="entry name" value="PyrdxlP-dep_Trfase_small"/>
</dbReference>
<dbReference type="SUPFAM" id="SSF53383">
    <property type="entry name" value="PLP-dependent transferases"/>
    <property type="match status" value="1"/>
</dbReference>
<dbReference type="GO" id="GO:0016846">
    <property type="term" value="F:carbon-sulfur lyase activity"/>
    <property type="evidence" value="ECO:0007669"/>
    <property type="project" value="TreeGrafter"/>
</dbReference>
<dbReference type="GO" id="GO:0071266">
    <property type="term" value="P:'de novo' L-methionine biosynthetic process"/>
    <property type="evidence" value="ECO:0007669"/>
    <property type="project" value="UniProtKB-UniRule"/>
</dbReference>
<dbReference type="FunFam" id="3.40.640.10:FF:000046">
    <property type="entry name" value="Cystathionine gamma-lyase"/>
    <property type="match status" value="1"/>
</dbReference>
<protein>
    <recommendedName>
        <fullName evidence="3">O-succinylhomoserine sulfhydrylase</fullName>
        <shortName evidence="3">OSH sulfhydrylase</shortName>
        <shortName evidence="3">OSHS sulfhydrylase</shortName>
        <ecNumber evidence="3">2.5.1.-</ecNumber>
    </recommendedName>
</protein>
<dbReference type="GO" id="GO:0016765">
    <property type="term" value="F:transferase activity, transferring alkyl or aryl (other than methyl) groups"/>
    <property type="evidence" value="ECO:0007669"/>
    <property type="project" value="UniProtKB-UniRule"/>
</dbReference>
<sequence length="396" mass="42141">MSESWNKRTKLVHGGTRRSQYNEVSEAIFLTQGFVYENAEQAEARFIETGEDEFIYARYGNPTVAMFEERIAALEGAEDAFATASGMAAVNGALTSMLKAGDHVVSAKALFGSCLYILENILTRFGVEVTFVDGTDLDAWRAAMRPDTKAVFFESMSNPTLEVIDIKAVAEIAHSVGATVVVDNVFSTPVFSDAIAQGADVVVYSATKHIDGQGRVLGGVILGTRDFIRGTVEPYMKHTGGSLSPFSAWTLLKGLETITLRVNAQAESALQIAEALNGHPALERTIYPGLADHAQNALVQSQLGGKGGTVLSLDLKGGKEAAFTFLNALTIPVISNNLGDAKSIATHPATTTHQRLSDVQKDDLGITPGLVRFSVGLEDTQDLIADLTQALAAASA</sequence>
<evidence type="ECO:0000256" key="5">
    <source>
        <dbReference type="RuleBase" id="RU362118"/>
    </source>
</evidence>
<proteinExistence type="inferred from homology"/>
<keyword evidence="2 3" id="KW-0663">Pyridoxal phosphate</keyword>
<keyword evidence="7" id="KW-1185">Reference proteome</keyword>
<evidence type="ECO:0000256" key="3">
    <source>
        <dbReference type="HAMAP-Rule" id="MF_02056"/>
    </source>
</evidence>
<dbReference type="InterPro" id="IPR006234">
    <property type="entry name" value="O-succ-hSer_sulfhydrylase"/>
</dbReference>
<dbReference type="GO" id="GO:0071268">
    <property type="term" value="P:homocysteine biosynthetic process"/>
    <property type="evidence" value="ECO:0007669"/>
    <property type="project" value="InterPro"/>
</dbReference>
<comment type="function">
    <text evidence="3">Catalyzes the formation of L-homocysteine from O-succinyl-L-homoserine (OSHS) and hydrogen sulfide.</text>
</comment>
<dbReference type="RefSeq" id="WP_008559693.1">
    <property type="nucleotide sequence ID" value="NZ_BSKQ01000001.1"/>
</dbReference>
<comment type="similarity">
    <text evidence="3">Belongs to the trans-sulfuration enzymes family. MetZ subfamily.</text>
</comment>
<dbReference type="GO" id="GO:0005737">
    <property type="term" value="C:cytoplasm"/>
    <property type="evidence" value="ECO:0007669"/>
    <property type="project" value="TreeGrafter"/>
</dbReference>
<dbReference type="EMBL" id="CVRL01000035">
    <property type="protein sequence ID" value="CRL11874.1"/>
    <property type="molecule type" value="Genomic_DNA"/>
</dbReference>
<dbReference type="OrthoDB" id="9805807at2"/>
<evidence type="ECO:0000256" key="4">
    <source>
        <dbReference type="PIRSR" id="PIRSR001434-2"/>
    </source>
</evidence>
<dbReference type="PANTHER" id="PTHR11808">
    <property type="entry name" value="TRANS-SULFURATION ENZYME FAMILY MEMBER"/>
    <property type="match status" value="1"/>
</dbReference>
<comment type="subunit">
    <text evidence="3">Homotetramer.</text>
</comment>
<keyword evidence="3" id="KW-0028">Amino-acid biosynthesis</keyword>
<comment type="catalytic activity">
    <reaction evidence="3">
        <text>O-succinyl-L-homoserine + hydrogen sulfide = L-homocysteine + succinate</text>
        <dbReference type="Rhea" id="RHEA:27826"/>
        <dbReference type="ChEBI" id="CHEBI:29919"/>
        <dbReference type="ChEBI" id="CHEBI:30031"/>
        <dbReference type="ChEBI" id="CHEBI:57661"/>
        <dbReference type="ChEBI" id="CHEBI:58199"/>
    </reaction>
</comment>
<dbReference type="CDD" id="cd00614">
    <property type="entry name" value="CGS_like"/>
    <property type="match status" value="1"/>
</dbReference>
<evidence type="ECO:0000313" key="6">
    <source>
        <dbReference type="EMBL" id="CRL11874.1"/>
    </source>
</evidence>
<gene>
    <name evidence="3 6" type="primary">metZ</name>
    <name evidence="6" type="ORF">NIT7321_02744</name>
</gene>
<reference evidence="6 7" key="1">
    <citation type="submission" date="2015-05" db="EMBL/GenBank/DDBJ databases">
        <authorList>
            <person name="Rodrigo-Torres Lidia"/>
            <person name="Arahal R.David."/>
        </authorList>
    </citation>
    <scope>NUCLEOTIDE SEQUENCE [LARGE SCALE GENOMIC DNA]</scope>
    <source>
        <strain evidence="6 7">CECT 7321</strain>
    </source>
</reference>
<feature type="modified residue" description="N6-(pyridoxal phosphate)lysine" evidence="3 4">
    <location>
        <position position="208"/>
    </location>
</feature>
<dbReference type="PIRSF" id="PIRSF001434">
    <property type="entry name" value="CGS"/>
    <property type="match status" value="1"/>
</dbReference>
<dbReference type="InterPro" id="IPR015424">
    <property type="entry name" value="PyrdxlP-dep_Trfase"/>
</dbReference>
<organism evidence="6 7">
    <name type="scientific">Phaeobacter italicus</name>
    <dbReference type="NCBI Taxonomy" id="481446"/>
    <lineage>
        <taxon>Bacteria</taxon>
        <taxon>Pseudomonadati</taxon>
        <taxon>Pseudomonadota</taxon>
        <taxon>Alphaproteobacteria</taxon>
        <taxon>Rhodobacterales</taxon>
        <taxon>Roseobacteraceae</taxon>
        <taxon>Phaeobacter</taxon>
    </lineage>
</organism>
<dbReference type="EC" id="2.5.1.-" evidence="3"/>
<keyword evidence="3 6" id="KW-0808">Transferase</keyword>
<dbReference type="Gene3D" id="3.40.640.10">
    <property type="entry name" value="Type I PLP-dependent aspartate aminotransferase-like (Major domain)"/>
    <property type="match status" value="1"/>
</dbReference>
<dbReference type="HAMAP" id="MF_02056">
    <property type="entry name" value="MetZ"/>
    <property type="match status" value="1"/>
</dbReference>
<dbReference type="AlphaFoldDB" id="A0A0H5D4C4"/>
<dbReference type="Pfam" id="PF01053">
    <property type="entry name" value="Cys_Met_Meta_PP"/>
    <property type="match status" value="1"/>
</dbReference>
<dbReference type="GO" id="GO:0030170">
    <property type="term" value="F:pyridoxal phosphate binding"/>
    <property type="evidence" value="ECO:0007669"/>
    <property type="project" value="UniProtKB-UniRule"/>
</dbReference>
<accession>A0A0H5D4C4</accession>
<dbReference type="STRING" id="481446.NIT7645_00490"/>
<evidence type="ECO:0000256" key="2">
    <source>
        <dbReference type="ARBA" id="ARBA00022898"/>
    </source>
</evidence>
<evidence type="ECO:0000313" key="7">
    <source>
        <dbReference type="Proteomes" id="UP000043764"/>
    </source>
</evidence>
<dbReference type="GO" id="GO:0019346">
    <property type="term" value="P:transsulfuration"/>
    <property type="evidence" value="ECO:0007669"/>
    <property type="project" value="InterPro"/>
</dbReference>